<dbReference type="AlphaFoldDB" id="A0A840N476"/>
<gene>
    <name evidence="1" type="ORF">HNQ36_003930</name>
</gene>
<evidence type="ECO:0008006" key="3">
    <source>
        <dbReference type="Google" id="ProtNLM"/>
    </source>
</evidence>
<proteinExistence type="predicted"/>
<dbReference type="GO" id="GO:0003677">
    <property type="term" value="F:DNA binding"/>
    <property type="evidence" value="ECO:0007669"/>
    <property type="project" value="InterPro"/>
</dbReference>
<evidence type="ECO:0000313" key="1">
    <source>
        <dbReference type="EMBL" id="MBB5053930.1"/>
    </source>
</evidence>
<dbReference type="EMBL" id="JACHIJ010000005">
    <property type="protein sequence ID" value="MBB5053930.1"/>
    <property type="molecule type" value="Genomic_DNA"/>
</dbReference>
<accession>A0A840N476</accession>
<evidence type="ECO:0000313" key="2">
    <source>
        <dbReference type="Proteomes" id="UP000521227"/>
    </source>
</evidence>
<reference evidence="1 2" key="1">
    <citation type="submission" date="2020-08" db="EMBL/GenBank/DDBJ databases">
        <title>Genomic Encyclopedia of Type Strains, Phase IV (KMG-IV): sequencing the most valuable type-strain genomes for metagenomic binning, comparative biology and taxonomic classification.</title>
        <authorList>
            <person name="Goeker M."/>
        </authorList>
    </citation>
    <scope>NUCLEOTIDE SEQUENCE [LARGE SCALE GENOMIC DNA]</scope>
    <source>
        <strain evidence="1 2">DSM 17498</strain>
    </source>
</reference>
<protein>
    <recommendedName>
        <fullName evidence="3">DUF4102 domain-containing protein</fullName>
    </recommendedName>
</protein>
<organism evidence="1 2">
    <name type="scientific">Afipia massiliensis</name>
    <dbReference type="NCBI Taxonomy" id="211460"/>
    <lineage>
        <taxon>Bacteria</taxon>
        <taxon>Pseudomonadati</taxon>
        <taxon>Pseudomonadota</taxon>
        <taxon>Alphaproteobacteria</taxon>
        <taxon>Hyphomicrobiales</taxon>
        <taxon>Nitrobacteraceae</taxon>
        <taxon>Afipia</taxon>
    </lineage>
</organism>
<name>A0A840N476_9BRAD</name>
<sequence length="504" mass="57939">MAANKLSTRCDLTAKVVEEAIALALAGKTPRYDYCDNSQPYFVLRVRGHSLSWLVKTRDNSIKIGNAMPPQHRKRLPERRMRASKVGDEDLGLREATRRAKIEWAKLGNQVAALEERQCWTWDQLVEAYKTYISGMREDARGQPIYPSKETKSDVRLIFARPEVAKHATRLLNNLDEHWFEDVQEALHNAHGYDAYRKFRSYGRAALNWAQKFKRKESGLDGRQWWKLAEERRRTSKEVEKKLVRTKELKKKKSDFRVEHLGKLLAQHERFCLARFGNERISPGVRWGLWWDCLTGHRRGSGTWIAYDDIVFEDPRLPKGWGLATWQPEVMKTQNAFTLPIPPLGLHIIRCCRRDVDTATARIVKNLKSPWIFTSRVLQSDAGIIPASGSGLANHIRNMRGQRAKHGGNHRDILKGIPPFSMHIVRSTMGDYILDETDLPRGVASLIIAHEIAGDHRSEMDRVGDTGKRWYFQAQRIPEKTKGMELWSKALLEAFDNAGGIYPT</sequence>
<dbReference type="InterPro" id="IPR011010">
    <property type="entry name" value="DNA_brk_join_enz"/>
</dbReference>
<dbReference type="SUPFAM" id="SSF56349">
    <property type="entry name" value="DNA breaking-rejoining enzymes"/>
    <property type="match status" value="1"/>
</dbReference>
<comment type="caution">
    <text evidence="1">The sequence shown here is derived from an EMBL/GenBank/DDBJ whole genome shotgun (WGS) entry which is preliminary data.</text>
</comment>
<dbReference type="RefSeq" id="WP_184087638.1">
    <property type="nucleotide sequence ID" value="NZ_JACHIJ010000005.1"/>
</dbReference>
<dbReference type="Proteomes" id="UP000521227">
    <property type="component" value="Unassembled WGS sequence"/>
</dbReference>